<keyword evidence="3 8" id="KW-1134">Transmembrane beta strand</keyword>
<evidence type="ECO:0000256" key="1">
    <source>
        <dbReference type="ARBA" id="ARBA00004571"/>
    </source>
</evidence>
<feature type="chain" id="PRO_5026299391" evidence="9">
    <location>
        <begin position="22"/>
        <end position="1015"/>
    </location>
</feature>
<dbReference type="Pfam" id="PF07715">
    <property type="entry name" value="Plug"/>
    <property type="match status" value="1"/>
</dbReference>
<dbReference type="SUPFAM" id="SSF56935">
    <property type="entry name" value="Porins"/>
    <property type="match status" value="1"/>
</dbReference>
<dbReference type="Gene3D" id="2.60.40.1120">
    <property type="entry name" value="Carboxypeptidase-like, regulatory domain"/>
    <property type="match status" value="1"/>
</dbReference>
<keyword evidence="5 9" id="KW-0732">Signal</keyword>
<organism evidence="11 12">
    <name type="scientific">Flavobacterium profundi</name>
    <dbReference type="NCBI Taxonomy" id="1774945"/>
    <lineage>
        <taxon>Bacteria</taxon>
        <taxon>Pseudomonadati</taxon>
        <taxon>Bacteroidota</taxon>
        <taxon>Flavobacteriia</taxon>
        <taxon>Flavobacteriales</taxon>
        <taxon>Flavobacteriaceae</taxon>
        <taxon>Flavobacterium</taxon>
    </lineage>
</organism>
<protein>
    <submittedName>
        <fullName evidence="11">SusC/RagA family TonB-linked outer membrane protein</fullName>
    </submittedName>
</protein>
<dbReference type="Pfam" id="PF13715">
    <property type="entry name" value="CarbopepD_reg_2"/>
    <property type="match status" value="1"/>
</dbReference>
<dbReference type="PANTHER" id="PTHR30069:SF29">
    <property type="entry name" value="HEMOGLOBIN AND HEMOGLOBIN-HAPTOGLOBIN-BINDING PROTEIN 1-RELATED"/>
    <property type="match status" value="1"/>
</dbReference>
<evidence type="ECO:0000256" key="8">
    <source>
        <dbReference type="PROSITE-ProRule" id="PRU01360"/>
    </source>
</evidence>
<proteinExistence type="inferred from homology"/>
<dbReference type="EMBL" id="WQLW01000006">
    <property type="protein sequence ID" value="MVO09347.1"/>
    <property type="molecule type" value="Genomic_DNA"/>
</dbReference>
<comment type="caution">
    <text evidence="11">The sequence shown here is derived from an EMBL/GenBank/DDBJ whole genome shotgun (WGS) entry which is preliminary data.</text>
</comment>
<feature type="domain" description="TonB-dependent receptor plug" evidence="10">
    <location>
        <begin position="114"/>
        <end position="217"/>
    </location>
</feature>
<dbReference type="InterPro" id="IPR037066">
    <property type="entry name" value="Plug_dom_sf"/>
</dbReference>
<evidence type="ECO:0000256" key="7">
    <source>
        <dbReference type="ARBA" id="ARBA00023237"/>
    </source>
</evidence>
<evidence type="ECO:0000256" key="2">
    <source>
        <dbReference type="ARBA" id="ARBA00022448"/>
    </source>
</evidence>
<dbReference type="Gene3D" id="2.40.170.20">
    <property type="entry name" value="TonB-dependent receptor, beta-barrel domain"/>
    <property type="match status" value="1"/>
</dbReference>
<dbReference type="InterPro" id="IPR023997">
    <property type="entry name" value="TonB-dep_OMP_SusC/RagA_CS"/>
</dbReference>
<reference evidence="12" key="1">
    <citation type="submission" date="2019-05" db="EMBL/GenBank/DDBJ databases">
        <title>Flavobacterium profundi sp. nov., isolated from a deep-sea seamount.</title>
        <authorList>
            <person name="Zhang D.-C."/>
        </authorList>
    </citation>
    <scope>NUCLEOTIDE SEQUENCE [LARGE SCALE GENOMIC DNA]</scope>
    <source>
        <strain evidence="12">TP390</strain>
    </source>
</reference>
<keyword evidence="2 8" id="KW-0813">Transport</keyword>
<gene>
    <name evidence="11" type="ORF">GOQ30_09275</name>
</gene>
<evidence type="ECO:0000313" key="12">
    <source>
        <dbReference type="Proteomes" id="UP000431264"/>
    </source>
</evidence>
<dbReference type="InterPro" id="IPR012910">
    <property type="entry name" value="Plug_dom"/>
</dbReference>
<dbReference type="NCBIfam" id="TIGR04056">
    <property type="entry name" value="OMP_RagA_SusC"/>
    <property type="match status" value="1"/>
</dbReference>
<keyword evidence="12" id="KW-1185">Reference proteome</keyword>
<name>A0A6I4ISM8_9FLAO</name>
<dbReference type="RefSeq" id="WP_140997731.1">
    <property type="nucleotide sequence ID" value="NZ_VDCZ01000006.1"/>
</dbReference>
<feature type="signal peptide" evidence="9">
    <location>
        <begin position="1"/>
        <end position="21"/>
    </location>
</feature>
<evidence type="ECO:0000256" key="3">
    <source>
        <dbReference type="ARBA" id="ARBA00022452"/>
    </source>
</evidence>
<dbReference type="Proteomes" id="UP000431264">
    <property type="component" value="Unassembled WGS sequence"/>
</dbReference>
<dbReference type="AlphaFoldDB" id="A0A6I4ISM8"/>
<evidence type="ECO:0000256" key="9">
    <source>
        <dbReference type="SAM" id="SignalP"/>
    </source>
</evidence>
<keyword evidence="6 8" id="KW-0472">Membrane</keyword>
<keyword evidence="4 8" id="KW-0812">Transmembrane</keyword>
<dbReference type="SUPFAM" id="SSF49464">
    <property type="entry name" value="Carboxypeptidase regulatory domain-like"/>
    <property type="match status" value="1"/>
</dbReference>
<dbReference type="InterPro" id="IPR036942">
    <property type="entry name" value="Beta-barrel_TonB_sf"/>
</dbReference>
<dbReference type="OrthoDB" id="9768177at2"/>
<dbReference type="Gene3D" id="2.170.130.10">
    <property type="entry name" value="TonB-dependent receptor, plug domain"/>
    <property type="match status" value="1"/>
</dbReference>
<dbReference type="GO" id="GO:0015344">
    <property type="term" value="F:siderophore uptake transmembrane transporter activity"/>
    <property type="evidence" value="ECO:0007669"/>
    <property type="project" value="TreeGrafter"/>
</dbReference>
<evidence type="ECO:0000256" key="5">
    <source>
        <dbReference type="ARBA" id="ARBA00022729"/>
    </source>
</evidence>
<dbReference type="NCBIfam" id="TIGR04057">
    <property type="entry name" value="SusC_RagA_signa"/>
    <property type="match status" value="1"/>
</dbReference>
<sequence>MRSNFLLIAFLLLTAMGFAQNVDVSGSVLDLGTGEPIPSVNIFAKDYKIGTSTDFDGNFTLSNVPVGVTLVFSYVGYNNYEYKVTKSEIIKISMVQDLKALEEVVLIGYNTKAKKDVTGSVSVVGSETIEDLRPVIATQALQGTVSGVYVSSASGAPGSGFNIRIRGISSNGQNGPLVLIDGYAGDLGLLNPNDIESITVLKDAQASVYGAQGANGVVLVTTKQGKKNTKTRVSFNSYTGFQETTKKLNVLNATEYALILNESFANNGQALPYPNVENIGIGTDWQDEVFQKAPITNNDFSISGGTDRTTYMLSASKIKQDGIVGLEKSGFDRSTARLAFGIDLFEKLNFKTNIIYTDYNRQGLNEGGLGSVLFNALNAPPTLTPYDSNGNYTLIPDTSGYGLEVINPLAQIHNTYNSYNQEKINGNFVLEYKPFTDFKVTTRYGFSTANDVSKSFSPEIFYGTGKVFNNTRSFVNQSARKFSNYTLDVFGEYEKRIFENHKFKVTLGGTLYAETGEGVNATGYDVPYNSWEYADIALANGNVPDGVKPNGSYKSPTYKRPSLFATLDYDYKGKYLLSLIARRDQSSKFGPDFNVGNFNSILAGWVISDEDFFNTDGKINFLKLRASYGSLGVDAIDNNVFRSNLVTSSYVLDGTILNGFAPGVIPNKSVKWESDTKLDIGLDTKMFNNKLEVTIEYYQNKRKDLLIIGTPVSGIGGGGAPGSGNPTINAGSVTNKGFEFAVDYKNNDHEFKYNIGFNITSINNNVDEVNNGSGFIDIGAFGVGQPIPTRMQEGQPIGSFFGYVTDGIFQNQEEVNNHPSQVALGAPAQPGDIRYKDMNGDGVINLDDRAFIGKAIADYNLGFNFGLNYKGFDFMAYSFASIGNDMIRNYERTENRLNKMNYVLGRWTGEGTSTEVPRVTAGPSANNVFSDYFVEDASFLRIQNIQLGYSLPSKFIENIKLTKVRIYGSINNVYTFTKYRGFDPAANSGQPISGGIDFGYYPSPRIYMLGLNVTF</sequence>
<dbReference type="InterPro" id="IPR039426">
    <property type="entry name" value="TonB-dep_rcpt-like"/>
</dbReference>
<accession>A0A6I4ISM8</accession>
<dbReference type="InterPro" id="IPR008969">
    <property type="entry name" value="CarboxyPept-like_regulatory"/>
</dbReference>
<dbReference type="PANTHER" id="PTHR30069">
    <property type="entry name" value="TONB-DEPENDENT OUTER MEMBRANE RECEPTOR"/>
    <property type="match status" value="1"/>
</dbReference>
<dbReference type="PROSITE" id="PS52016">
    <property type="entry name" value="TONB_DEPENDENT_REC_3"/>
    <property type="match status" value="1"/>
</dbReference>
<evidence type="ECO:0000259" key="10">
    <source>
        <dbReference type="Pfam" id="PF07715"/>
    </source>
</evidence>
<dbReference type="InterPro" id="IPR023996">
    <property type="entry name" value="TonB-dep_OMP_SusC/RagA"/>
</dbReference>
<comment type="similarity">
    <text evidence="8">Belongs to the TonB-dependent receptor family.</text>
</comment>
<keyword evidence="7 8" id="KW-0998">Cell outer membrane</keyword>
<dbReference type="GO" id="GO:0044718">
    <property type="term" value="P:siderophore transmembrane transport"/>
    <property type="evidence" value="ECO:0007669"/>
    <property type="project" value="TreeGrafter"/>
</dbReference>
<dbReference type="GO" id="GO:0009279">
    <property type="term" value="C:cell outer membrane"/>
    <property type="evidence" value="ECO:0007669"/>
    <property type="project" value="UniProtKB-SubCell"/>
</dbReference>
<comment type="subcellular location">
    <subcellularLocation>
        <location evidence="1 8">Cell outer membrane</location>
        <topology evidence="1 8">Multi-pass membrane protein</topology>
    </subcellularLocation>
</comment>
<evidence type="ECO:0000256" key="6">
    <source>
        <dbReference type="ARBA" id="ARBA00023136"/>
    </source>
</evidence>
<evidence type="ECO:0000313" key="11">
    <source>
        <dbReference type="EMBL" id="MVO09347.1"/>
    </source>
</evidence>
<evidence type="ECO:0000256" key="4">
    <source>
        <dbReference type="ARBA" id="ARBA00022692"/>
    </source>
</evidence>